<dbReference type="Proteomes" id="UP000290288">
    <property type="component" value="Unassembled WGS sequence"/>
</dbReference>
<gene>
    <name evidence="1" type="ORF">EST38_g9632</name>
</gene>
<organism evidence="1 2">
    <name type="scientific">Candolleomyces aberdarensis</name>
    <dbReference type="NCBI Taxonomy" id="2316362"/>
    <lineage>
        <taxon>Eukaryota</taxon>
        <taxon>Fungi</taxon>
        <taxon>Dikarya</taxon>
        <taxon>Basidiomycota</taxon>
        <taxon>Agaricomycotina</taxon>
        <taxon>Agaricomycetes</taxon>
        <taxon>Agaricomycetidae</taxon>
        <taxon>Agaricales</taxon>
        <taxon>Agaricineae</taxon>
        <taxon>Psathyrellaceae</taxon>
        <taxon>Candolleomyces</taxon>
    </lineage>
</organism>
<comment type="caution">
    <text evidence="1">The sequence shown here is derived from an EMBL/GenBank/DDBJ whole genome shotgun (WGS) entry which is preliminary data.</text>
</comment>
<evidence type="ECO:0000313" key="1">
    <source>
        <dbReference type="EMBL" id="RXW16224.1"/>
    </source>
</evidence>
<dbReference type="EMBL" id="SDEE01000461">
    <property type="protein sequence ID" value="RXW16224.1"/>
    <property type="molecule type" value="Genomic_DNA"/>
</dbReference>
<dbReference type="AlphaFoldDB" id="A0A4Q2DCC7"/>
<keyword evidence="2" id="KW-1185">Reference proteome</keyword>
<evidence type="ECO:0000313" key="2">
    <source>
        <dbReference type="Proteomes" id="UP000290288"/>
    </source>
</evidence>
<accession>A0A4Q2DCC7</accession>
<reference evidence="1 2" key="1">
    <citation type="submission" date="2019-01" db="EMBL/GenBank/DDBJ databases">
        <title>Draft genome sequence of Psathyrella aberdarensis IHI B618.</title>
        <authorList>
            <person name="Buettner E."/>
            <person name="Kellner H."/>
        </authorList>
    </citation>
    <scope>NUCLEOTIDE SEQUENCE [LARGE SCALE GENOMIC DNA]</scope>
    <source>
        <strain evidence="1 2">IHI B618</strain>
    </source>
</reference>
<proteinExistence type="predicted"/>
<name>A0A4Q2DCC7_9AGAR</name>
<protein>
    <submittedName>
        <fullName evidence="1">Uncharacterized protein</fullName>
    </submittedName>
</protein>
<sequence length="240" mass="27091">MVHLTNSFQKARDRAAYSLNLFTLTEHRIQSPSDFQNLESRVSYDLDYLTKFIERGDFEYALKCLRNAGAMVLSAEGFISASTQPTSSWRLTWADKEELKECWRALGLKVTRHAVEVCERARHAPDQAVSPSEDVSADAMRVAAMEVAEDICFSYVRLGHPNGSVLKSCPPRPWTMDMLDAILQWLKELEESLKVLKERETVTLQSYVYYGGFRDNSPASGSGYGVPARAMGLIRVDDDH</sequence>